<evidence type="ECO:0000256" key="5">
    <source>
        <dbReference type="ARBA" id="ARBA00022525"/>
    </source>
</evidence>
<evidence type="ECO:0000256" key="11">
    <source>
        <dbReference type="PIRSR" id="PIRSR611150-2"/>
    </source>
</evidence>
<dbReference type="AlphaFoldDB" id="A0AA40EQG2"/>
<dbReference type="InterPro" id="IPR043580">
    <property type="entry name" value="CUTINASE_1"/>
</dbReference>
<comment type="function">
    <text evidence="12">Catalyzes the hydrolysis of complex carboxylic polyesters found in the cell wall of plants. Degrades cutin, a macromolecule that forms the structure of the plant cuticle.</text>
</comment>
<evidence type="ECO:0000313" key="13">
    <source>
        <dbReference type="EMBL" id="KAK0743637.1"/>
    </source>
</evidence>
<keyword evidence="8 11" id="KW-1015">Disulfide bond</keyword>
<sequence>MRPFFLLWASSALVAAKALSVPNIAASGASSSQSVHNAVPLGSRFPSSSVSLNDFLAQLALLFPFDVLVQNAADLTLFAQNVIAKVWDISTTQDAIVCADVTIVFARGTNEAGNVGVLVGPEFFDAVAARLAPRRTMAVQGVNYPASIPGFLQGGDPLGSQQMVLDVRRLLGGCPNTKLVLSGYSQGGQVVHNTANLLSASALARVSSTVIFGDPKYPALLAGIPASRQLVICHDTDDICGGGDLIRASHLDYAMDVDEAADFVMRWL</sequence>
<evidence type="ECO:0000256" key="10">
    <source>
        <dbReference type="PIRSR" id="PIRSR611150-1"/>
    </source>
</evidence>
<feature type="active site" description="Nucleophile" evidence="10">
    <location>
        <position position="185"/>
    </location>
</feature>
<feature type="active site" description="Proton donor/acceptor" evidence="10">
    <location>
        <position position="250"/>
    </location>
</feature>
<dbReference type="PANTHER" id="PTHR48250">
    <property type="entry name" value="CUTINASE 2-RELATED"/>
    <property type="match status" value="1"/>
</dbReference>
<dbReference type="SMART" id="SM01110">
    <property type="entry name" value="Cutinase"/>
    <property type="match status" value="1"/>
</dbReference>
<evidence type="ECO:0000313" key="14">
    <source>
        <dbReference type="Proteomes" id="UP001172155"/>
    </source>
</evidence>
<evidence type="ECO:0000256" key="12">
    <source>
        <dbReference type="RuleBase" id="RU361263"/>
    </source>
</evidence>
<dbReference type="InterPro" id="IPR011150">
    <property type="entry name" value="Cutinase_monf"/>
</dbReference>
<dbReference type="EC" id="3.1.1.74" evidence="3 12"/>
<comment type="similarity">
    <text evidence="2 12">Belongs to the cutinase family.</text>
</comment>
<keyword evidence="4 12" id="KW-0719">Serine esterase</keyword>
<dbReference type="SUPFAM" id="SSF53474">
    <property type="entry name" value="alpha/beta-Hydrolases"/>
    <property type="match status" value="1"/>
</dbReference>
<keyword evidence="7 12" id="KW-0378">Hydrolase</keyword>
<dbReference type="PRINTS" id="PR00129">
    <property type="entry name" value="CUTINASE"/>
</dbReference>
<feature type="disulfide bond" evidence="11">
    <location>
        <begin position="98"/>
        <end position="174"/>
    </location>
</feature>
<feature type="signal peptide" evidence="12">
    <location>
        <begin position="1"/>
        <end position="18"/>
    </location>
</feature>
<keyword evidence="6 12" id="KW-0732">Signal</keyword>
<evidence type="ECO:0000256" key="1">
    <source>
        <dbReference type="ARBA" id="ARBA00004613"/>
    </source>
</evidence>
<comment type="caution">
    <text evidence="13">The sequence shown here is derived from an EMBL/GenBank/DDBJ whole genome shotgun (WGS) entry which is preliminary data.</text>
</comment>
<dbReference type="Proteomes" id="UP001172155">
    <property type="component" value="Unassembled WGS sequence"/>
</dbReference>
<evidence type="ECO:0000256" key="7">
    <source>
        <dbReference type="ARBA" id="ARBA00022801"/>
    </source>
</evidence>
<keyword evidence="14" id="KW-1185">Reference proteome</keyword>
<comment type="subcellular location">
    <subcellularLocation>
        <location evidence="1 12">Secreted</location>
    </subcellularLocation>
</comment>
<organism evidence="13 14">
    <name type="scientific">Schizothecium vesticola</name>
    <dbReference type="NCBI Taxonomy" id="314040"/>
    <lineage>
        <taxon>Eukaryota</taxon>
        <taxon>Fungi</taxon>
        <taxon>Dikarya</taxon>
        <taxon>Ascomycota</taxon>
        <taxon>Pezizomycotina</taxon>
        <taxon>Sordariomycetes</taxon>
        <taxon>Sordariomycetidae</taxon>
        <taxon>Sordariales</taxon>
        <taxon>Schizotheciaceae</taxon>
        <taxon>Schizothecium</taxon>
    </lineage>
</organism>
<dbReference type="Gene3D" id="3.40.50.1820">
    <property type="entry name" value="alpha/beta hydrolase"/>
    <property type="match status" value="1"/>
</dbReference>
<evidence type="ECO:0000256" key="8">
    <source>
        <dbReference type="ARBA" id="ARBA00023157"/>
    </source>
</evidence>
<feature type="active site" evidence="10">
    <location>
        <position position="237"/>
    </location>
</feature>
<evidence type="ECO:0000256" key="2">
    <source>
        <dbReference type="ARBA" id="ARBA00007534"/>
    </source>
</evidence>
<evidence type="ECO:0000256" key="9">
    <source>
        <dbReference type="ARBA" id="ARBA00034045"/>
    </source>
</evidence>
<dbReference type="PROSITE" id="PS00931">
    <property type="entry name" value="CUTINASE_2"/>
    <property type="match status" value="1"/>
</dbReference>
<dbReference type="InterPro" id="IPR043579">
    <property type="entry name" value="CUTINASE_2"/>
</dbReference>
<protein>
    <recommendedName>
        <fullName evidence="3 12">Cutinase</fullName>
        <ecNumber evidence="3 12">3.1.1.74</ecNumber>
    </recommendedName>
</protein>
<evidence type="ECO:0000256" key="4">
    <source>
        <dbReference type="ARBA" id="ARBA00022487"/>
    </source>
</evidence>
<name>A0AA40EQG2_9PEZI</name>
<dbReference type="EMBL" id="JAUKUD010000005">
    <property type="protein sequence ID" value="KAK0743637.1"/>
    <property type="molecule type" value="Genomic_DNA"/>
</dbReference>
<dbReference type="PANTHER" id="PTHR48250:SF1">
    <property type="entry name" value="CUTINASE"/>
    <property type="match status" value="1"/>
</dbReference>
<keyword evidence="5 12" id="KW-0964">Secreted</keyword>
<proteinExistence type="inferred from homology"/>
<accession>A0AA40EQG2</accession>
<dbReference type="PROSITE" id="PS00155">
    <property type="entry name" value="CUTINASE_1"/>
    <property type="match status" value="1"/>
</dbReference>
<feature type="disulfide bond" evidence="11">
    <location>
        <begin position="233"/>
        <end position="240"/>
    </location>
</feature>
<feature type="chain" id="PRO_5041490679" description="Cutinase" evidence="12">
    <location>
        <begin position="19"/>
        <end position="268"/>
    </location>
</feature>
<gene>
    <name evidence="13" type="ORF">B0T18DRAFT_392378</name>
</gene>
<reference evidence="13" key="1">
    <citation type="submission" date="2023-06" db="EMBL/GenBank/DDBJ databases">
        <title>Genome-scale phylogeny and comparative genomics of the fungal order Sordariales.</title>
        <authorList>
            <consortium name="Lawrence Berkeley National Laboratory"/>
            <person name="Hensen N."/>
            <person name="Bonometti L."/>
            <person name="Westerberg I."/>
            <person name="Brannstrom I.O."/>
            <person name="Guillou S."/>
            <person name="Cros-Aarteil S."/>
            <person name="Calhoun S."/>
            <person name="Haridas S."/>
            <person name="Kuo A."/>
            <person name="Mondo S."/>
            <person name="Pangilinan J."/>
            <person name="Riley R."/>
            <person name="LaButti K."/>
            <person name="Andreopoulos B."/>
            <person name="Lipzen A."/>
            <person name="Chen C."/>
            <person name="Yanf M."/>
            <person name="Daum C."/>
            <person name="Ng V."/>
            <person name="Clum A."/>
            <person name="Steindorff A."/>
            <person name="Ohm R."/>
            <person name="Martin F."/>
            <person name="Silar P."/>
            <person name="Natvig D."/>
            <person name="Lalanne C."/>
            <person name="Gautier V."/>
            <person name="Ament-velasquez S.L."/>
            <person name="Kruys A."/>
            <person name="Hutchinson M.I."/>
            <person name="Powell A.J."/>
            <person name="Barry K."/>
            <person name="Miller A.N."/>
            <person name="Grigoriev I.V."/>
            <person name="Debuchy R."/>
            <person name="Gladieux P."/>
            <person name="Thoren M.H."/>
            <person name="Johannesson H."/>
        </authorList>
    </citation>
    <scope>NUCLEOTIDE SEQUENCE</scope>
    <source>
        <strain evidence="13">SMH3187-1</strain>
    </source>
</reference>
<dbReference type="GO" id="GO:0005576">
    <property type="term" value="C:extracellular region"/>
    <property type="evidence" value="ECO:0007669"/>
    <property type="project" value="UniProtKB-SubCell"/>
</dbReference>
<dbReference type="Pfam" id="PF01083">
    <property type="entry name" value="Cutinase"/>
    <property type="match status" value="1"/>
</dbReference>
<dbReference type="GO" id="GO:0016052">
    <property type="term" value="P:carbohydrate catabolic process"/>
    <property type="evidence" value="ECO:0007669"/>
    <property type="project" value="TreeGrafter"/>
</dbReference>
<evidence type="ECO:0000256" key="3">
    <source>
        <dbReference type="ARBA" id="ARBA00013095"/>
    </source>
</evidence>
<dbReference type="GO" id="GO:0050525">
    <property type="term" value="F:cutinase activity"/>
    <property type="evidence" value="ECO:0007669"/>
    <property type="project" value="UniProtKB-UniRule"/>
</dbReference>
<dbReference type="InterPro" id="IPR029058">
    <property type="entry name" value="AB_hydrolase_fold"/>
</dbReference>
<comment type="catalytic activity">
    <reaction evidence="9 12">
        <text>cutin + H2O = cutin monomers.</text>
        <dbReference type="EC" id="3.1.1.74"/>
    </reaction>
</comment>
<evidence type="ECO:0000256" key="6">
    <source>
        <dbReference type="ARBA" id="ARBA00022729"/>
    </source>
</evidence>
<dbReference type="InterPro" id="IPR000675">
    <property type="entry name" value="Cutinase/axe"/>
</dbReference>